<dbReference type="STRING" id="37360.A0A0G4IPS0"/>
<evidence type="ECO:0000313" key="14">
    <source>
        <dbReference type="EMBL" id="SPR01101.1"/>
    </source>
</evidence>
<dbReference type="Pfam" id="PF00307">
    <property type="entry name" value="CH"/>
    <property type="match status" value="1"/>
</dbReference>
<keyword evidence="5 9" id="KW-0493">Microtubule</keyword>
<evidence type="ECO:0000259" key="12">
    <source>
        <dbReference type="PROSITE" id="PS51230"/>
    </source>
</evidence>
<dbReference type="Gene3D" id="1.20.5.1430">
    <property type="match status" value="1"/>
</dbReference>
<geneLocation type="mitochondrion" evidence="14"/>
<keyword evidence="4" id="KW-0132">Cell division</keyword>
<dbReference type="InterPro" id="IPR001715">
    <property type="entry name" value="CH_dom"/>
</dbReference>
<sequence length="234" mass="27045">MLPLSGPRPIGNMNPANFVSATDLLDWLNSFFKAGYTRIEQIRDGAIVCQVIDSIYPGTIPLDRVNFAAQYVYEFEGNFRLFLAALHRHRLKRVIDVQAIVRGRTQEILHLAQWLRHLWQTMYNAHTSYDAEARRASAARKWEARYRARSKRLAGQGGFVASPKPLEKQRREPSQSEESLAAVIAERDAIEVERDWYYDKLRQIEVACDDYADDLIPRQLILDLMREDKPGSRP</sequence>
<dbReference type="InterPro" id="IPR027328">
    <property type="entry name" value="MAPRE"/>
</dbReference>
<dbReference type="GO" id="GO:0008017">
    <property type="term" value="F:microtubule binding"/>
    <property type="evidence" value="ECO:0007669"/>
    <property type="project" value="InterPro"/>
</dbReference>
<feature type="region of interest" description="Disordered" evidence="10">
    <location>
        <begin position="157"/>
        <end position="178"/>
    </location>
</feature>
<gene>
    <name evidence="13" type="ORF">PBRA_005728</name>
    <name evidence="14" type="ORF">PLBR_LOCUS8316</name>
</gene>
<evidence type="ECO:0000256" key="8">
    <source>
        <dbReference type="ARBA" id="ARBA00023306"/>
    </source>
</evidence>
<dbReference type="PROSITE" id="PS51230">
    <property type="entry name" value="EB1_C"/>
    <property type="match status" value="1"/>
</dbReference>
<dbReference type="OMA" id="HTHWIKH"/>
<feature type="domain" description="Calponin-homology (CH)" evidence="11">
    <location>
        <begin position="18"/>
        <end position="120"/>
    </location>
</feature>
<evidence type="ECO:0000256" key="2">
    <source>
        <dbReference type="ARBA" id="ARBA00010729"/>
    </source>
</evidence>
<keyword evidence="7" id="KW-0206">Cytoskeleton</keyword>
<dbReference type="Proteomes" id="UP000290189">
    <property type="component" value="Unassembled WGS sequence"/>
</dbReference>
<dbReference type="InterPro" id="IPR036133">
    <property type="entry name" value="EB1_C_sf"/>
</dbReference>
<dbReference type="InterPro" id="IPR036872">
    <property type="entry name" value="CH_dom_sf"/>
</dbReference>
<dbReference type="Pfam" id="PF03271">
    <property type="entry name" value="EB1"/>
    <property type="match status" value="1"/>
</dbReference>
<dbReference type="SUPFAM" id="SSF47576">
    <property type="entry name" value="Calponin-homology domain, CH-domain"/>
    <property type="match status" value="1"/>
</dbReference>
<reference evidence="14 16" key="2">
    <citation type="submission" date="2018-03" db="EMBL/GenBank/DDBJ databases">
        <authorList>
            <person name="Fogelqvist J."/>
        </authorList>
    </citation>
    <scope>NUCLEOTIDE SEQUENCE [LARGE SCALE GENOMIC DNA]</scope>
</reference>
<comment type="similarity">
    <text evidence="2">Belongs to the MAPRE family.</text>
</comment>
<evidence type="ECO:0000256" key="5">
    <source>
        <dbReference type="ARBA" id="ARBA00022701"/>
    </source>
</evidence>
<evidence type="ECO:0000256" key="7">
    <source>
        <dbReference type="ARBA" id="ARBA00023212"/>
    </source>
</evidence>
<evidence type="ECO:0000256" key="9">
    <source>
        <dbReference type="PROSITE-ProRule" id="PRU00576"/>
    </source>
</evidence>
<feature type="domain" description="EB1 C-terminal" evidence="12">
    <location>
        <begin position="165"/>
        <end position="234"/>
    </location>
</feature>
<organism evidence="13 15">
    <name type="scientific">Plasmodiophora brassicae</name>
    <name type="common">Clubroot disease agent</name>
    <dbReference type="NCBI Taxonomy" id="37360"/>
    <lineage>
        <taxon>Eukaryota</taxon>
        <taxon>Sar</taxon>
        <taxon>Rhizaria</taxon>
        <taxon>Endomyxa</taxon>
        <taxon>Phytomyxea</taxon>
        <taxon>Plasmodiophorida</taxon>
        <taxon>Plasmodiophoridae</taxon>
        <taxon>Plasmodiophora</taxon>
    </lineage>
</organism>
<dbReference type="OrthoDB" id="2119228at2759"/>
<protein>
    <recommendedName>
        <fullName evidence="17">Calponin-homology (CH) domain-containing protein</fullName>
    </recommendedName>
</protein>
<dbReference type="InterPro" id="IPR004953">
    <property type="entry name" value="EB1_C"/>
</dbReference>
<evidence type="ECO:0000256" key="4">
    <source>
        <dbReference type="ARBA" id="ARBA00022618"/>
    </source>
</evidence>
<keyword evidence="6" id="KW-0498">Mitosis</keyword>
<comment type="subcellular location">
    <subcellularLocation>
        <location evidence="1">Cytoplasm</location>
        <location evidence="1">Cytoskeleton</location>
    </subcellularLocation>
</comment>
<evidence type="ECO:0000313" key="13">
    <source>
        <dbReference type="EMBL" id="CEO97124.1"/>
    </source>
</evidence>
<dbReference type="Proteomes" id="UP000039324">
    <property type="component" value="Unassembled WGS sequence"/>
</dbReference>
<keyword evidence="15" id="KW-1185">Reference proteome</keyword>
<evidence type="ECO:0000256" key="3">
    <source>
        <dbReference type="ARBA" id="ARBA00022490"/>
    </source>
</evidence>
<dbReference type="EMBL" id="OVEO01000016">
    <property type="protein sequence ID" value="SPR01101.1"/>
    <property type="molecule type" value="Genomic_DNA"/>
</dbReference>
<evidence type="ECO:0000313" key="16">
    <source>
        <dbReference type="Proteomes" id="UP000290189"/>
    </source>
</evidence>
<keyword evidence="8" id="KW-0131">Cell cycle</keyword>
<name>A0A0G4IPS0_PLABS</name>
<evidence type="ECO:0000313" key="15">
    <source>
        <dbReference type="Proteomes" id="UP000039324"/>
    </source>
</evidence>
<evidence type="ECO:0000256" key="6">
    <source>
        <dbReference type="ARBA" id="ARBA00022776"/>
    </source>
</evidence>
<dbReference type="SUPFAM" id="SSF140612">
    <property type="entry name" value="EB1 dimerisation domain-like"/>
    <property type="match status" value="1"/>
</dbReference>
<reference evidence="13 15" key="1">
    <citation type="submission" date="2015-02" db="EMBL/GenBank/DDBJ databases">
        <authorList>
            <person name="Chooi Y.-H."/>
        </authorList>
    </citation>
    <scope>NUCLEOTIDE SEQUENCE [LARGE SCALE GENOMIC DNA]</scope>
    <source>
        <strain evidence="13">E3</strain>
    </source>
</reference>
<keyword evidence="3" id="KW-0963">Cytoplasm</keyword>
<proteinExistence type="inferred from homology"/>
<dbReference type="GO" id="GO:0051301">
    <property type="term" value="P:cell division"/>
    <property type="evidence" value="ECO:0007669"/>
    <property type="project" value="UniProtKB-KW"/>
</dbReference>
<evidence type="ECO:0000256" key="1">
    <source>
        <dbReference type="ARBA" id="ARBA00004245"/>
    </source>
</evidence>
<dbReference type="AlphaFoldDB" id="A0A0G4IPS0"/>
<dbReference type="PROSITE" id="PS50021">
    <property type="entry name" value="CH"/>
    <property type="match status" value="1"/>
</dbReference>
<keyword evidence="14" id="KW-0496">Mitochondrion</keyword>
<evidence type="ECO:0000256" key="10">
    <source>
        <dbReference type="SAM" id="MobiDB-lite"/>
    </source>
</evidence>
<dbReference type="PANTHER" id="PTHR10623">
    <property type="entry name" value="MICROTUBULE-ASSOCIATED PROTEIN RP/EB FAMILY MEMBER"/>
    <property type="match status" value="1"/>
</dbReference>
<dbReference type="GO" id="GO:0005874">
    <property type="term" value="C:microtubule"/>
    <property type="evidence" value="ECO:0007669"/>
    <property type="project" value="UniProtKB-KW"/>
</dbReference>
<evidence type="ECO:0000259" key="11">
    <source>
        <dbReference type="PROSITE" id="PS50021"/>
    </source>
</evidence>
<feature type="compositionally biased region" description="Basic and acidic residues" evidence="10">
    <location>
        <begin position="165"/>
        <end position="174"/>
    </location>
</feature>
<dbReference type="EMBL" id="CDSF01000078">
    <property type="protein sequence ID" value="CEO97124.1"/>
    <property type="molecule type" value="Genomic_DNA"/>
</dbReference>
<evidence type="ECO:0008006" key="17">
    <source>
        <dbReference type="Google" id="ProtNLM"/>
    </source>
</evidence>
<dbReference type="Gene3D" id="1.10.418.10">
    <property type="entry name" value="Calponin-like domain"/>
    <property type="match status" value="1"/>
</dbReference>
<accession>A0A0G4IPS0</accession>